<accession>A0A9D4UWM5</accession>
<evidence type="ECO:0000256" key="1">
    <source>
        <dbReference type="SAM" id="Coils"/>
    </source>
</evidence>
<keyword evidence="1" id="KW-0175">Coiled coil</keyword>
<evidence type="ECO:0000259" key="3">
    <source>
        <dbReference type="Pfam" id="PF25972"/>
    </source>
</evidence>
<dbReference type="EMBL" id="JABFUD020000009">
    <property type="protein sequence ID" value="KAI5075570.1"/>
    <property type="molecule type" value="Genomic_DNA"/>
</dbReference>
<feature type="compositionally biased region" description="Polar residues" evidence="2">
    <location>
        <begin position="259"/>
        <end position="269"/>
    </location>
</feature>
<dbReference type="Gene3D" id="1.20.5.340">
    <property type="match status" value="1"/>
</dbReference>
<evidence type="ECO:0000313" key="5">
    <source>
        <dbReference type="Proteomes" id="UP000886520"/>
    </source>
</evidence>
<feature type="compositionally biased region" description="Polar residues" evidence="2">
    <location>
        <begin position="179"/>
        <end position="188"/>
    </location>
</feature>
<dbReference type="AlphaFoldDB" id="A0A9D4UWM5"/>
<dbReference type="InterPro" id="IPR058936">
    <property type="entry name" value="At4g15545-like"/>
</dbReference>
<keyword evidence="5" id="KW-1185">Reference proteome</keyword>
<organism evidence="4 5">
    <name type="scientific">Adiantum capillus-veneris</name>
    <name type="common">Maidenhair fern</name>
    <dbReference type="NCBI Taxonomy" id="13818"/>
    <lineage>
        <taxon>Eukaryota</taxon>
        <taxon>Viridiplantae</taxon>
        <taxon>Streptophyta</taxon>
        <taxon>Embryophyta</taxon>
        <taxon>Tracheophyta</taxon>
        <taxon>Polypodiopsida</taxon>
        <taxon>Polypodiidae</taxon>
        <taxon>Polypodiales</taxon>
        <taxon>Pteridineae</taxon>
        <taxon>Pteridaceae</taxon>
        <taxon>Vittarioideae</taxon>
        <taxon>Adiantum</taxon>
    </lineage>
</organism>
<dbReference type="InterPro" id="IPR058935">
    <property type="entry name" value="At4g15545-like_C"/>
</dbReference>
<comment type="caution">
    <text evidence="4">The sequence shown here is derived from an EMBL/GenBank/DDBJ whole genome shotgun (WGS) entry which is preliminary data.</text>
</comment>
<name>A0A9D4UWM5_ADICA</name>
<feature type="region of interest" description="Disordered" evidence="2">
    <location>
        <begin position="165"/>
        <end position="309"/>
    </location>
</feature>
<feature type="domain" description="At4g15545-like C-terminal" evidence="3">
    <location>
        <begin position="308"/>
        <end position="373"/>
    </location>
</feature>
<gene>
    <name evidence="4" type="ORF">GOP47_0009646</name>
</gene>
<feature type="compositionally biased region" description="Basic and acidic residues" evidence="2">
    <location>
        <begin position="190"/>
        <end position="199"/>
    </location>
</feature>
<sequence length="397" mass="44202">MSHKSPNEYMLLEQISIFMLHVFDVPDLLLKCGFEVTLGRKSDSMGDVALPQDLLQVLPTDPYEQLDIARKITSMAVSVRVSELEAETDELRQKLSEKEGAVYDLQQHVTELEQSLQEATGRLSQAMVEQANLLNEKNALAANVKKLTRDVAKLETFKRTLMQSFQDDDEKDDSDKAPNFSNPGSSARSFDAKRIDIDSSTRQSAAERASPSALADNETPYDSEAKSVSQKPSSTTPSRLTPQLTPTGSPRRSAAGSPLQLSASGSPRWQSASDARLSVSSSQSTSQHTTAPNSPPPLPTGSASARTPRVDGKEFFRQARNRLSYEQFSAFLSIIKELNAHRQTKEETLRRAEEIFGLENKDLYAAFNGLLSRRREKHQVKLYLVSMDQKSLHQRRD</sequence>
<evidence type="ECO:0000313" key="4">
    <source>
        <dbReference type="EMBL" id="KAI5075570.1"/>
    </source>
</evidence>
<proteinExistence type="predicted"/>
<dbReference type="PANTHER" id="PTHR47383">
    <property type="entry name" value="OS03G0659800 PROTEIN"/>
    <property type="match status" value="1"/>
</dbReference>
<reference evidence="4" key="1">
    <citation type="submission" date="2021-01" db="EMBL/GenBank/DDBJ databases">
        <title>Adiantum capillus-veneris genome.</title>
        <authorList>
            <person name="Fang Y."/>
            <person name="Liao Q."/>
        </authorList>
    </citation>
    <scope>NUCLEOTIDE SEQUENCE</scope>
    <source>
        <strain evidence="4">H3</strain>
        <tissue evidence="4">Leaf</tissue>
    </source>
</reference>
<protein>
    <recommendedName>
        <fullName evidence="3">At4g15545-like C-terminal domain-containing protein</fullName>
    </recommendedName>
</protein>
<feature type="compositionally biased region" description="Polar residues" evidence="2">
    <location>
        <begin position="226"/>
        <end position="250"/>
    </location>
</feature>
<dbReference type="Proteomes" id="UP000886520">
    <property type="component" value="Chromosome 9"/>
</dbReference>
<feature type="coiled-coil region" evidence="1">
    <location>
        <begin position="81"/>
        <end position="150"/>
    </location>
</feature>
<evidence type="ECO:0000256" key="2">
    <source>
        <dbReference type="SAM" id="MobiDB-lite"/>
    </source>
</evidence>
<feature type="compositionally biased region" description="Low complexity" evidence="2">
    <location>
        <begin position="270"/>
        <end position="290"/>
    </location>
</feature>
<dbReference type="PANTHER" id="PTHR47383:SF8">
    <property type="entry name" value="OS01G0768300 PROTEIN"/>
    <property type="match status" value="1"/>
</dbReference>
<dbReference type="OrthoDB" id="5599468at2759"/>
<dbReference type="Pfam" id="PF25972">
    <property type="entry name" value="At4g15545_C"/>
    <property type="match status" value="1"/>
</dbReference>